<organism evidence="2 3">
    <name type="scientific">Septoria linicola</name>
    <dbReference type="NCBI Taxonomy" id="215465"/>
    <lineage>
        <taxon>Eukaryota</taxon>
        <taxon>Fungi</taxon>
        <taxon>Dikarya</taxon>
        <taxon>Ascomycota</taxon>
        <taxon>Pezizomycotina</taxon>
        <taxon>Dothideomycetes</taxon>
        <taxon>Dothideomycetidae</taxon>
        <taxon>Mycosphaerellales</taxon>
        <taxon>Mycosphaerellaceae</taxon>
        <taxon>Septoria</taxon>
    </lineage>
</organism>
<accession>A0A9Q9AT14</accession>
<dbReference type="Pfam" id="PF06985">
    <property type="entry name" value="HET"/>
    <property type="match status" value="1"/>
</dbReference>
<evidence type="ECO:0000313" key="3">
    <source>
        <dbReference type="Proteomes" id="UP001056384"/>
    </source>
</evidence>
<evidence type="ECO:0000259" key="1">
    <source>
        <dbReference type="Pfam" id="PF06985"/>
    </source>
</evidence>
<dbReference type="EMBL" id="CP099423">
    <property type="protein sequence ID" value="USW54889.1"/>
    <property type="molecule type" value="Genomic_DNA"/>
</dbReference>
<dbReference type="AlphaFoldDB" id="A0A9Q9AT14"/>
<gene>
    <name evidence="2" type="ORF">Slin15195_G082080</name>
</gene>
<dbReference type="Proteomes" id="UP001056384">
    <property type="component" value="Chromosome 6"/>
</dbReference>
<keyword evidence="3" id="KW-1185">Reference proteome</keyword>
<dbReference type="InterPro" id="IPR052895">
    <property type="entry name" value="HetReg/Transcr_Mod"/>
</dbReference>
<dbReference type="InterPro" id="IPR010730">
    <property type="entry name" value="HET"/>
</dbReference>
<name>A0A9Q9AT14_9PEZI</name>
<reference evidence="2" key="1">
    <citation type="submission" date="2022-06" db="EMBL/GenBank/DDBJ databases">
        <title>Complete genome sequences of two strains of the flax pathogen Septoria linicola.</title>
        <authorList>
            <person name="Lapalu N."/>
            <person name="Simon A."/>
            <person name="Demenou B."/>
            <person name="Paumier D."/>
            <person name="Guillot M.-P."/>
            <person name="Gout L."/>
            <person name="Valade R."/>
        </authorList>
    </citation>
    <scope>NUCLEOTIDE SEQUENCE</scope>
    <source>
        <strain evidence="2">SE15195</strain>
    </source>
</reference>
<dbReference type="PANTHER" id="PTHR24148">
    <property type="entry name" value="ANKYRIN REPEAT DOMAIN-CONTAINING PROTEIN 39 HOMOLOG-RELATED"/>
    <property type="match status" value="1"/>
</dbReference>
<feature type="domain" description="Heterokaryon incompatibility" evidence="1">
    <location>
        <begin position="59"/>
        <end position="226"/>
    </location>
</feature>
<sequence>MQGNTVDQLALIAEENSSLYQQLPSTTAIRLVQLAPGSEGEIIRCRLLVIDKLEEAPSYEALSYWWGSIQNPQEVQCGTRAFTVSDNLFHVLARMRHQEKERVLWIDAMCINQHDLLECGSQVSTMRHIYTGAHRVLVWLGTAEMTDYSPLETMKGVTRSFCEDDAMSERACLDMLRKISPLNRERMLSKWDAAHTSIADTDESRWRQLVQFFEILWFYRVWVIQEEQSCREVQVLHGNQTIDWIMVRLAASLIRVTQIGRQILSYCRQNNHGLFQGVEQVYFMGLKELTTADPSWMSCVR</sequence>
<evidence type="ECO:0000313" key="2">
    <source>
        <dbReference type="EMBL" id="USW54889.1"/>
    </source>
</evidence>
<dbReference type="PANTHER" id="PTHR24148:SF64">
    <property type="entry name" value="HETEROKARYON INCOMPATIBILITY DOMAIN-CONTAINING PROTEIN"/>
    <property type="match status" value="1"/>
</dbReference>
<protein>
    <submittedName>
        <fullName evidence="2">Heterokaryon incompatibility</fullName>
    </submittedName>
</protein>
<proteinExistence type="predicted"/>